<evidence type="ECO:0000313" key="3">
    <source>
        <dbReference type="Proteomes" id="UP000176944"/>
    </source>
</evidence>
<evidence type="ECO:0008006" key="4">
    <source>
        <dbReference type="Google" id="ProtNLM"/>
    </source>
</evidence>
<name>A0A1D9G5S5_MOOP1</name>
<evidence type="ECO:0000313" key="2">
    <source>
        <dbReference type="EMBL" id="AOY82770.1"/>
    </source>
</evidence>
<sequence length="145" mass="15862">MSKIKQWLSTFLTVCLTLTLSVSLIAVSPAFADTDFTVYGLNFSDSYMILDLSRSDTECETYTKGDPVQPLAPGQTSEPVHIGMRAFCNDLTRGVDGIDEFGEASATLKLYKHDDCGLQNVEPTDLYPSAIPINGCTIVFESFES</sequence>
<proteinExistence type="predicted"/>
<reference evidence="3" key="1">
    <citation type="submission" date="2016-10" db="EMBL/GenBank/DDBJ databases">
        <title>Comparative genomics uncovers the prolific and rare metabolic potential of the cyanobacterial genus Moorea.</title>
        <authorList>
            <person name="Leao T."/>
            <person name="Castelao G."/>
            <person name="Korobeynikov A."/>
            <person name="Monroe E.A."/>
            <person name="Podell S."/>
            <person name="Glukhov E."/>
            <person name="Allen E."/>
            <person name="Gerwick W.H."/>
            <person name="Gerwick L."/>
        </authorList>
    </citation>
    <scope>NUCLEOTIDE SEQUENCE [LARGE SCALE GENOMIC DNA]</scope>
    <source>
        <strain evidence="3">JHB</strain>
    </source>
</reference>
<feature type="signal peptide" evidence="1">
    <location>
        <begin position="1"/>
        <end position="32"/>
    </location>
</feature>
<dbReference type="Proteomes" id="UP000176944">
    <property type="component" value="Chromosome"/>
</dbReference>
<dbReference type="AlphaFoldDB" id="A0A1D9G5S5"/>
<accession>A0A1D9G5S5</accession>
<organism evidence="2 3">
    <name type="scientific">Moorena producens (strain JHB)</name>
    <dbReference type="NCBI Taxonomy" id="1454205"/>
    <lineage>
        <taxon>Bacteria</taxon>
        <taxon>Bacillati</taxon>
        <taxon>Cyanobacteriota</taxon>
        <taxon>Cyanophyceae</taxon>
        <taxon>Coleofasciculales</taxon>
        <taxon>Coleofasciculaceae</taxon>
        <taxon>Moorena</taxon>
    </lineage>
</organism>
<evidence type="ECO:0000256" key="1">
    <source>
        <dbReference type="SAM" id="SignalP"/>
    </source>
</evidence>
<gene>
    <name evidence="2" type="ORF">BJP36_25545</name>
</gene>
<keyword evidence="1" id="KW-0732">Signal</keyword>
<feature type="chain" id="PRO_5009441814" description="Secreted protein" evidence="1">
    <location>
        <begin position="33"/>
        <end position="145"/>
    </location>
</feature>
<protein>
    <recommendedName>
        <fullName evidence="4">Secreted protein</fullName>
    </recommendedName>
</protein>
<dbReference type="EMBL" id="CP017708">
    <property type="protein sequence ID" value="AOY82770.1"/>
    <property type="molecule type" value="Genomic_DNA"/>
</dbReference>